<evidence type="ECO:0000256" key="6">
    <source>
        <dbReference type="ARBA" id="ARBA00023136"/>
    </source>
</evidence>
<dbReference type="Pfam" id="PF02322">
    <property type="entry name" value="Cyt_bd_oxida_II"/>
    <property type="match status" value="1"/>
</dbReference>
<proteinExistence type="inferred from homology"/>
<feature type="transmembrane region" description="Helical" evidence="7">
    <location>
        <begin position="6"/>
        <end position="25"/>
    </location>
</feature>
<protein>
    <submittedName>
        <fullName evidence="8">Cytochrome BD ubiquinol oxidase subunit II</fullName>
    </submittedName>
</protein>
<evidence type="ECO:0000313" key="8">
    <source>
        <dbReference type="EMBL" id="KID55899.1"/>
    </source>
</evidence>
<dbReference type="GO" id="GO:0070069">
    <property type="term" value="C:cytochrome complex"/>
    <property type="evidence" value="ECO:0007669"/>
    <property type="project" value="TreeGrafter"/>
</dbReference>
<evidence type="ECO:0000256" key="1">
    <source>
        <dbReference type="ARBA" id="ARBA00004651"/>
    </source>
</evidence>
<gene>
    <name evidence="8" type="ORF">JF50_16285</name>
</gene>
<accession>A0A0C1MGA6</accession>
<dbReference type="EMBL" id="JWIC01000007">
    <property type="protein sequence ID" value="KID55899.1"/>
    <property type="molecule type" value="Genomic_DNA"/>
</dbReference>
<comment type="caution">
    <text evidence="8">The sequence shown here is derived from an EMBL/GenBank/DDBJ whole genome shotgun (WGS) entry which is preliminary data.</text>
</comment>
<comment type="similarity">
    <text evidence="2">Belongs to the cytochrome ubiquinol oxidase subunit 2 family.</text>
</comment>
<dbReference type="PANTHER" id="PTHR43141">
    <property type="entry name" value="CYTOCHROME BD2 SUBUNIT II"/>
    <property type="match status" value="1"/>
</dbReference>
<evidence type="ECO:0000256" key="5">
    <source>
        <dbReference type="ARBA" id="ARBA00022989"/>
    </source>
</evidence>
<evidence type="ECO:0000256" key="2">
    <source>
        <dbReference type="ARBA" id="ARBA00007543"/>
    </source>
</evidence>
<dbReference type="InterPro" id="IPR003317">
    <property type="entry name" value="Cyt-d_oxidase_su2"/>
</dbReference>
<name>A0A0C1MGA6_9GAMM</name>
<keyword evidence="4 7" id="KW-0812">Transmembrane</keyword>
<dbReference type="NCBIfam" id="TIGR00203">
    <property type="entry name" value="cydB"/>
    <property type="match status" value="1"/>
</dbReference>
<dbReference type="GO" id="GO:0019646">
    <property type="term" value="P:aerobic electron transport chain"/>
    <property type="evidence" value="ECO:0007669"/>
    <property type="project" value="TreeGrafter"/>
</dbReference>
<evidence type="ECO:0000256" key="7">
    <source>
        <dbReference type="SAM" id="Phobius"/>
    </source>
</evidence>
<dbReference type="Proteomes" id="UP000031327">
    <property type="component" value="Unassembled WGS sequence"/>
</dbReference>
<feature type="transmembrane region" description="Helical" evidence="7">
    <location>
        <begin position="122"/>
        <end position="142"/>
    </location>
</feature>
<keyword evidence="5 7" id="KW-1133">Transmembrane helix</keyword>
<sequence>MLSNEFLALFYGALMALAILVYAVLDGYDLGVGILLPLKDKQQADTMISSIGPFWDANETWLVLAVGLALIAFPLAHSVILQALYLPVALMLLGLILRGVAFDFRAKAKTKYQDIWDLSFKLGSFLTAFSQGFMFGLYVMSFEKSVESYGFAILSGFGVVAAYALIGSAWLIMKTTGQLQKKAIKWCKKANFVAACGVIAVSIVNPLINDFVASKWFDISESIILLPIPVLCMILFFLQNTLLSSFNNAEDISKSWRPFAIATSIFLLCFSGLLHSFYPYVVPNQLTIYESLADPSALTFMLYGVVMVVPAIIGYTLFSYRVFWGKTQALSYY</sequence>
<keyword evidence="3" id="KW-1003">Cell membrane</keyword>
<reference evidence="8 9" key="1">
    <citation type="submission" date="2014-12" db="EMBL/GenBank/DDBJ databases">
        <title>Draft Genome Sequence of Pseudoalteromonas luteoviolacea HI1.</title>
        <authorList>
            <person name="Asahina A.Y."/>
            <person name="Hadfield M.G."/>
        </authorList>
    </citation>
    <scope>NUCLEOTIDE SEQUENCE [LARGE SCALE GENOMIC DNA]</scope>
    <source>
        <strain evidence="8 9">HI1</strain>
    </source>
</reference>
<feature type="transmembrane region" description="Helical" evidence="7">
    <location>
        <begin position="219"/>
        <end position="238"/>
    </location>
</feature>
<dbReference type="OrthoDB" id="9776710at2"/>
<evidence type="ECO:0000256" key="4">
    <source>
        <dbReference type="ARBA" id="ARBA00022692"/>
    </source>
</evidence>
<dbReference type="PANTHER" id="PTHR43141:SF2">
    <property type="entry name" value="BLR3729 PROTEIN"/>
    <property type="match status" value="1"/>
</dbReference>
<feature type="transmembrane region" description="Helical" evidence="7">
    <location>
        <begin position="259"/>
        <end position="278"/>
    </location>
</feature>
<dbReference type="AlphaFoldDB" id="A0A0C1MGA6"/>
<dbReference type="GO" id="GO:0005886">
    <property type="term" value="C:plasma membrane"/>
    <property type="evidence" value="ECO:0007669"/>
    <property type="project" value="UniProtKB-SubCell"/>
</dbReference>
<keyword evidence="6 7" id="KW-0472">Membrane</keyword>
<feature type="transmembrane region" description="Helical" evidence="7">
    <location>
        <begin position="192"/>
        <end position="213"/>
    </location>
</feature>
<evidence type="ECO:0000313" key="9">
    <source>
        <dbReference type="Proteomes" id="UP000031327"/>
    </source>
</evidence>
<dbReference type="RefSeq" id="WP_039610471.1">
    <property type="nucleotide sequence ID" value="NZ_JWIC01000007.1"/>
</dbReference>
<evidence type="ECO:0000256" key="3">
    <source>
        <dbReference type="ARBA" id="ARBA00022475"/>
    </source>
</evidence>
<dbReference type="GO" id="GO:0009055">
    <property type="term" value="F:electron transfer activity"/>
    <property type="evidence" value="ECO:0007669"/>
    <property type="project" value="TreeGrafter"/>
</dbReference>
<feature type="transmembrane region" description="Helical" evidence="7">
    <location>
        <begin position="298"/>
        <end position="318"/>
    </location>
</feature>
<dbReference type="GO" id="GO:0016682">
    <property type="term" value="F:oxidoreductase activity, acting on diphenols and related substances as donors, oxygen as acceptor"/>
    <property type="evidence" value="ECO:0007669"/>
    <property type="project" value="TreeGrafter"/>
</dbReference>
<feature type="transmembrane region" description="Helical" evidence="7">
    <location>
        <begin position="148"/>
        <end position="172"/>
    </location>
</feature>
<comment type="subcellular location">
    <subcellularLocation>
        <location evidence="1">Cell membrane</location>
        <topology evidence="1">Multi-pass membrane protein</topology>
    </subcellularLocation>
</comment>
<feature type="transmembrane region" description="Helical" evidence="7">
    <location>
        <begin position="83"/>
        <end position="101"/>
    </location>
</feature>
<organism evidence="8 9">
    <name type="scientific">Pseudoalteromonas luteoviolacea</name>
    <dbReference type="NCBI Taxonomy" id="43657"/>
    <lineage>
        <taxon>Bacteria</taxon>
        <taxon>Pseudomonadati</taxon>
        <taxon>Pseudomonadota</taxon>
        <taxon>Gammaproteobacteria</taxon>
        <taxon>Alteromonadales</taxon>
        <taxon>Pseudoalteromonadaceae</taxon>
        <taxon>Pseudoalteromonas</taxon>
    </lineage>
</organism>